<evidence type="ECO:0000256" key="1">
    <source>
        <dbReference type="ARBA" id="ARBA00004651"/>
    </source>
</evidence>
<keyword evidence="3 6" id="KW-0812">Transmembrane</keyword>
<evidence type="ECO:0000256" key="4">
    <source>
        <dbReference type="ARBA" id="ARBA00022989"/>
    </source>
</evidence>
<evidence type="ECO:0000256" key="6">
    <source>
        <dbReference type="SAM" id="Phobius"/>
    </source>
</evidence>
<keyword evidence="5 6" id="KW-0472">Membrane</keyword>
<dbReference type="InterPro" id="IPR017452">
    <property type="entry name" value="GPCR_Rhodpsn_7TM"/>
</dbReference>
<sequence>MSFNLTPDATASSVNNSSSLPLALPTLLTVFLTLQQIVFVIACTGNFFVIYVVLRHMSLKENSNVFVLNLAIADFFTGMSSGVQILYVFHRHLNQNVVSCLLRFQVVGCMTIASHVTVFLLSIDRYIAICQQDLYKQILTKKLSSVIVTLPWLISMSLSLPPFFGWNEWHTAPSCSFSLVYSPEFFWTTSTIVCSLNGLSFVAHFLIFFKIRKFYKRTRPLYQMETEDKKIHKNIRGAKVMLIITIAFTICWTPFMSFSFAFANGYSTDFNLQETSHWLVFLGMLNSVINPVIYAWYKQDFRKACQKTCFRRSIQQ</sequence>
<proteinExistence type="predicted"/>
<feature type="transmembrane region" description="Helical" evidence="6">
    <location>
        <begin position="27"/>
        <end position="54"/>
    </location>
</feature>
<organism evidence="8 9">
    <name type="scientific">Mytilus coruscus</name>
    <name type="common">Sea mussel</name>
    <dbReference type="NCBI Taxonomy" id="42192"/>
    <lineage>
        <taxon>Eukaryota</taxon>
        <taxon>Metazoa</taxon>
        <taxon>Spiralia</taxon>
        <taxon>Lophotrochozoa</taxon>
        <taxon>Mollusca</taxon>
        <taxon>Bivalvia</taxon>
        <taxon>Autobranchia</taxon>
        <taxon>Pteriomorphia</taxon>
        <taxon>Mytilida</taxon>
        <taxon>Mytiloidea</taxon>
        <taxon>Mytilidae</taxon>
        <taxon>Mytilinae</taxon>
        <taxon>Mytilus</taxon>
    </lineage>
</organism>
<dbReference type="PROSITE" id="PS50262">
    <property type="entry name" value="G_PROTEIN_RECEP_F1_2"/>
    <property type="match status" value="1"/>
</dbReference>
<feature type="transmembrane region" description="Helical" evidence="6">
    <location>
        <begin position="185"/>
        <end position="209"/>
    </location>
</feature>
<gene>
    <name evidence="8" type="ORF">MCOR_14844</name>
</gene>
<feature type="transmembrane region" description="Helical" evidence="6">
    <location>
        <begin position="101"/>
        <end position="123"/>
    </location>
</feature>
<accession>A0A6J8B482</accession>
<dbReference type="SUPFAM" id="SSF81321">
    <property type="entry name" value="Family A G protein-coupled receptor-like"/>
    <property type="match status" value="1"/>
</dbReference>
<keyword evidence="2" id="KW-1003">Cell membrane</keyword>
<dbReference type="Pfam" id="PF00001">
    <property type="entry name" value="7tm_1"/>
    <property type="match status" value="1"/>
</dbReference>
<dbReference type="AlphaFoldDB" id="A0A6J8B482"/>
<evidence type="ECO:0000256" key="3">
    <source>
        <dbReference type="ARBA" id="ARBA00022692"/>
    </source>
</evidence>
<dbReference type="CDD" id="cd00637">
    <property type="entry name" value="7tm_classA_rhodopsin-like"/>
    <property type="match status" value="1"/>
</dbReference>
<feature type="transmembrane region" description="Helical" evidence="6">
    <location>
        <begin position="240"/>
        <end position="263"/>
    </location>
</feature>
<protein>
    <submittedName>
        <fullName evidence="8">CHRMN</fullName>
    </submittedName>
</protein>
<feature type="transmembrane region" description="Helical" evidence="6">
    <location>
        <begin position="66"/>
        <end position="89"/>
    </location>
</feature>
<feature type="domain" description="G-protein coupled receptors family 1 profile" evidence="7">
    <location>
        <begin position="45"/>
        <end position="294"/>
    </location>
</feature>
<keyword evidence="9" id="KW-1185">Reference proteome</keyword>
<dbReference type="InterPro" id="IPR000276">
    <property type="entry name" value="GPCR_Rhodpsn"/>
</dbReference>
<dbReference type="PANTHER" id="PTHR22750">
    <property type="entry name" value="G-PROTEIN COUPLED RECEPTOR"/>
    <property type="match status" value="1"/>
</dbReference>
<feature type="transmembrane region" description="Helical" evidence="6">
    <location>
        <begin position="275"/>
        <end position="297"/>
    </location>
</feature>
<evidence type="ECO:0000256" key="5">
    <source>
        <dbReference type="ARBA" id="ARBA00023136"/>
    </source>
</evidence>
<evidence type="ECO:0000256" key="2">
    <source>
        <dbReference type="ARBA" id="ARBA00022475"/>
    </source>
</evidence>
<evidence type="ECO:0000259" key="7">
    <source>
        <dbReference type="PROSITE" id="PS50262"/>
    </source>
</evidence>
<evidence type="ECO:0000313" key="9">
    <source>
        <dbReference type="Proteomes" id="UP000507470"/>
    </source>
</evidence>
<dbReference type="OrthoDB" id="6287421at2759"/>
<dbReference type="PRINTS" id="PR00237">
    <property type="entry name" value="GPCRRHODOPSN"/>
</dbReference>
<comment type="subcellular location">
    <subcellularLocation>
        <location evidence="1">Cell membrane</location>
        <topology evidence="1">Multi-pass membrane protein</topology>
    </subcellularLocation>
</comment>
<dbReference type="GO" id="GO:0005886">
    <property type="term" value="C:plasma membrane"/>
    <property type="evidence" value="ECO:0007669"/>
    <property type="project" value="UniProtKB-SubCell"/>
</dbReference>
<dbReference type="Proteomes" id="UP000507470">
    <property type="component" value="Unassembled WGS sequence"/>
</dbReference>
<feature type="transmembrane region" description="Helical" evidence="6">
    <location>
        <begin position="143"/>
        <end position="165"/>
    </location>
</feature>
<reference evidence="8 9" key="1">
    <citation type="submission" date="2020-06" db="EMBL/GenBank/DDBJ databases">
        <authorList>
            <person name="Li R."/>
            <person name="Bekaert M."/>
        </authorList>
    </citation>
    <scope>NUCLEOTIDE SEQUENCE [LARGE SCALE GENOMIC DNA]</scope>
    <source>
        <strain evidence="9">wild</strain>
    </source>
</reference>
<dbReference type="GO" id="GO:0004930">
    <property type="term" value="F:G protein-coupled receptor activity"/>
    <property type="evidence" value="ECO:0007669"/>
    <property type="project" value="InterPro"/>
</dbReference>
<evidence type="ECO:0000313" key="8">
    <source>
        <dbReference type="EMBL" id="CAC5378685.1"/>
    </source>
</evidence>
<dbReference type="EMBL" id="CACVKT020002586">
    <property type="protein sequence ID" value="CAC5378685.1"/>
    <property type="molecule type" value="Genomic_DNA"/>
</dbReference>
<keyword evidence="4 6" id="KW-1133">Transmembrane helix</keyword>
<dbReference type="Gene3D" id="1.20.1070.10">
    <property type="entry name" value="Rhodopsin 7-helix transmembrane proteins"/>
    <property type="match status" value="1"/>
</dbReference>
<name>A0A6J8B482_MYTCO</name>
<dbReference type="SMART" id="SM01381">
    <property type="entry name" value="7TM_GPCR_Srsx"/>
    <property type="match status" value="1"/>
</dbReference>